<evidence type="ECO:0000259" key="2">
    <source>
        <dbReference type="Pfam" id="PF20434"/>
    </source>
</evidence>
<dbReference type="InterPro" id="IPR049492">
    <property type="entry name" value="BD-FAE-like_dom"/>
</dbReference>
<protein>
    <recommendedName>
        <fullName evidence="2">BD-FAE-like domain-containing protein</fullName>
    </recommendedName>
</protein>
<evidence type="ECO:0000313" key="4">
    <source>
        <dbReference type="Proteomes" id="UP000629619"/>
    </source>
</evidence>
<keyword evidence="4" id="KW-1185">Reference proteome</keyword>
<dbReference type="PANTHER" id="PTHR48081">
    <property type="entry name" value="AB HYDROLASE SUPERFAMILY PROTEIN C4A8.06C"/>
    <property type="match status" value="1"/>
</dbReference>
<dbReference type="PANTHER" id="PTHR48081:SF13">
    <property type="entry name" value="ALPHA_BETA HYDROLASE"/>
    <property type="match status" value="1"/>
</dbReference>
<evidence type="ECO:0000313" key="3">
    <source>
        <dbReference type="EMBL" id="GIF09722.1"/>
    </source>
</evidence>
<dbReference type="SUPFAM" id="SSF53474">
    <property type="entry name" value="alpha/beta-Hydrolases"/>
    <property type="match status" value="1"/>
</dbReference>
<accession>A0A919NF78</accession>
<organism evidence="3 4">
    <name type="scientific">Actinoplanes siamensis</name>
    <dbReference type="NCBI Taxonomy" id="1223317"/>
    <lineage>
        <taxon>Bacteria</taxon>
        <taxon>Bacillati</taxon>
        <taxon>Actinomycetota</taxon>
        <taxon>Actinomycetes</taxon>
        <taxon>Micromonosporales</taxon>
        <taxon>Micromonosporaceae</taxon>
        <taxon>Actinoplanes</taxon>
    </lineage>
</organism>
<gene>
    <name evidence="3" type="ORF">Asi03nite_72600</name>
</gene>
<reference evidence="3" key="1">
    <citation type="submission" date="2021-01" db="EMBL/GenBank/DDBJ databases">
        <title>Whole genome shotgun sequence of Actinoplanes siamensis NBRC 109076.</title>
        <authorList>
            <person name="Komaki H."/>
            <person name="Tamura T."/>
        </authorList>
    </citation>
    <scope>NUCLEOTIDE SEQUENCE</scope>
    <source>
        <strain evidence="3">NBRC 109076</strain>
    </source>
</reference>
<keyword evidence="1" id="KW-0378">Hydrolase</keyword>
<feature type="domain" description="BD-FAE-like" evidence="2">
    <location>
        <begin position="66"/>
        <end position="272"/>
    </location>
</feature>
<dbReference type="AlphaFoldDB" id="A0A919NF78"/>
<dbReference type="GO" id="GO:0016787">
    <property type="term" value="F:hydrolase activity"/>
    <property type="evidence" value="ECO:0007669"/>
    <property type="project" value="UniProtKB-KW"/>
</dbReference>
<evidence type="ECO:0000256" key="1">
    <source>
        <dbReference type="ARBA" id="ARBA00022801"/>
    </source>
</evidence>
<dbReference type="InterPro" id="IPR029058">
    <property type="entry name" value="AB_hydrolase_fold"/>
</dbReference>
<name>A0A919NF78_9ACTN</name>
<proteinExistence type="predicted"/>
<dbReference type="Pfam" id="PF20434">
    <property type="entry name" value="BD-FAE"/>
    <property type="match status" value="1"/>
</dbReference>
<dbReference type="InterPro" id="IPR050300">
    <property type="entry name" value="GDXG_lipolytic_enzyme"/>
</dbReference>
<comment type="caution">
    <text evidence="3">The sequence shown here is derived from an EMBL/GenBank/DDBJ whole genome shotgun (WGS) entry which is preliminary data.</text>
</comment>
<sequence>MDAQRGPIMINRSLSRVLALTALLVTTLGAVVAAGPPTSAATRPPRIFKNVAYAEAQPAGTHGHLLDLYLPAQPATTPRPLLIVMGGSGWFADDGKGYAPALAPYFTAHGFVVAGVSTRSSQQAKFPAQVQDVRAAIRWLGANAGRFEFDPGRMAALGDSSGGWTALMAGVGGTGVRAVVDLYAPIDFLRMDEHMLPGACAAFNRTFHLDACHASAMSPESALLGCPILICPERVASANPLNRLTPAAPPVLIIHGTQDGLVPLQQSRQLFDGLAAAGVPTTFYTVPGVGHNRNIVSADAGRATVRVAGERLIPDAAHPTYAVIESFLRAALLRGEASSLPHR</sequence>
<dbReference type="Proteomes" id="UP000629619">
    <property type="component" value="Unassembled WGS sequence"/>
</dbReference>
<dbReference type="EMBL" id="BOMW01000098">
    <property type="protein sequence ID" value="GIF09722.1"/>
    <property type="molecule type" value="Genomic_DNA"/>
</dbReference>
<dbReference type="Gene3D" id="3.40.50.1820">
    <property type="entry name" value="alpha/beta hydrolase"/>
    <property type="match status" value="1"/>
</dbReference>